<evidence type="ECO:0000313" key="8">
    <source>
        <dbReference type="Proteomes" id="UP000601435"/>
    </source>
</evidence>
<evidence type="ECO:0000313" key="7">
    <source>
        <dbReference type="EMBL" id="CAE7194563.1"/>
    </source>
</evidence>
<dbReference type="SUPFAM" id="SSF52540">
    <property type="entry name" value="P-loop containing nucleoside triphosphate hydrolases"/>
    <property type="match status" value="1"/>
</dbReference>
<evidence type="ECO:0000256" key="3">
    <source>
        <dbReference type="ARBA" id="ARBA00022989"/>
    </source>
</evidence>
<comment type="caution">
    <text evidence="7">The sequence shown here is derived from an EMBL/GenBank/DDBJ whole genome shotgun (WGS) entry which is preliminary data.</text>
</comment>
<evidence type="ECO:0000256" key="2">
    <source>
        <dbReference type="ARBA" id="ARBA00022692"/>
    </source>
</evidence>
<dbReference type="Gene3D" id="1.20.120.720">
    <property type="entry name" value="Myosin VI head, motor domain, U50 subdomain"/>
    <property type="match status" value="1"/>
</dbReference>
<evidence type="ECO:0000256" key="1">
    <source>
        <dbReference type="ARBA" id="ARBA00004141"/>
    </source>
</evidence>
<comment type="subcellular location">
    <subcellularLocation>
        <location evidence="1">Membrane</location>
        <topology evidence="1">Multi-pass membrane protein</topology>
    </subcellularLocation>
</comment>
<feature type="transmembrane region" description="Helical" evidence="5">
    <location>
        <begin position="322"/>
        <end position="341"/>
    </location>
</feature>
<feature type="transmembrane region" description="Helical" evidence="5">
    <location>
        <begin position="289"/>
        <end position="310"/>
    </location>
</feature>
<evidence type="ECO:0000256" key="4">
    <source>
        <dbReference type="ARBA" id="ARBA00023136"/>
    </source>
</evidence>
<dbReference type="Pfam" id="PF04547">
    <property type="entry name" value="Anoctamin"/>
    <property type="match status" value="1"/>
</dbReference>
<feature type="transmembrane region" description="Helical" evidence="5">
    <location>
        <begin position="638"/>
        <end position="664"/>
    </location>
</feature>
<dbReference type="GO" id="GO:0016020">
    <property type="term" value="C:membrane"/>
    <property type="evidence" value="ECO:0007669"/>
    <property type="project" value="UniProtKB-SubCell"/>
</dbReference>
<dbReference type="InterPro" id="IPR027417">
    <property type="entry name" value="P-loop_NTPase"/>
</dbReference>
<name>A0A812J6S0_9DINO</name>
<feature type="transmembrane region" description="Helical" evidence="5">
    <location>
        <begin position="378"/>
        <end position="399"/>
    </location>
</feature>
<dbReference type="OrthoDB" id="296386at2759"/>
<dbReference type="InterPro" id="IPR007632">
    <property type="entry name" value="Anoctamin"/>
</dbReference>
<gene>
    <name evidence="7" type="ORF">SNEC2469_LOCUS1295</name>
</gene>
<sequence length="954" mass="107956">MVQSRDAPRALAVGTYQQLPNGDGNDYDTGIHKLPGPTPLLQMDADRCTKIVIFPRSRHFGGTVDPDQMVEEPLKKARRIFLNPDNPLSHNALERLKYVGEEPISMELYQQDIRARFLEILEASGIEASQFPSIDEDEDFVKVYLPLKGEAIEHLAESLKFQMPFKKEAYESVEEHGPHLGRKPLANADGRVVVAHAPYDRRSKHLFEDFTQMDAIRILRHWFNLWVQMDEMESQGIIKCTFPCPVASQIRELHDTGLHIRNWFNPFFSNLIHPLRAYFGEEITFYFKYAAYLIYSFLPLSGLGLVFFLIRGFMPPSSIDSVKTALACLISIWAACISQMFSRHASRVQQLWNVKEKSKYVQNNPNWDEKGAREICTIVVNLATIAYMCLYIGVVAAILLRQYSAPEDSTFAKFSSLILSLVMKVGNILWTFLAPMLVKLENHRTQSEMEDKLAVMLAAVKLFVGNFPFFSQCFLTNWLEQTCAPNFPRAAKMVWPDYNHSAADDHTRQVLRTFAFFRYKKGERMVCFKGCYPSSWADAEAYTPTNCDVNVRSNLLTFFLLNFGLELVFLVVPLLLSFWEVRKEYWKVQLRHQQAASDDSSSEEEMAPYSFLQWEAKKFKYEFNSWGGDRINDFLDLAISYSVVACWGSICPLLFFMAIVFVSFSLRLRLYRMLYVTRRPSPRASAGLGVWRNIFNAINVFAVGANVGLFTVFFYPMCTYSFGTQLICFIIAEHAVLLLQAGIQFVIPARPADVVSIEYYNKHVKCCHQLTEVGPNARTSLNHIALPLVPEGAQTTSSGSDNECTDLAPPGCEMREDLACDALLVDSFGMPLRETPSPVQFYCLHSAWSSGSESLPSSTHIAAKVQWVGESHGGEAAVCSSPETFEDLADLLGVQPVLLEVALSTKKRKMPRGSIVSSPLTPNQAAELTQSIARSLYEALFLWAVRLINTRSRG</sequence>
<dbReference type="GO" id="GO:0005254">
    <property type="term" value="F:chloride channel activity"/>
    <property type="evidence" value="ECO:0007669"/>
    <property type="project" value="TreeGrafter"/>
</dbReference>
<feature type="transmembrane region" description="Helical" evidence="5">
    <location>
        <begin position="694"/>
        <end position="714"/>
    </location>
</feature>
<organism evidence="7 8">
    <name type="scientific">Symbiodinium necroappetens</name>
    <dbReference type="NCBI Taxonomy" id="1628268"/>
    <lineage>
        <taxon>Eukaryota</taxon>
        <taxon>Sar</taxon>
        <taxon>Alveolata</taxon>
        <taxon>Dinophyceae</taxon>
        <taxon>Suessiales</taxon>
        <taxon>Symbiodiniaceae</taxon>
        <taxon>Symbiodinium</taxon>
    </lineage>
</organism>
<proteinExistence type="predicted"/>
<feature type="transmembrane region" description="Helical" evidence="5">
    <location>
        <begin position="558"/>
        <end position="579"/>
    </location>
</feature>
<feature type="non-terminal residue" evidence="7">
    <location>
        <position position="954"/>
    </location>
</feature>
<dbReference type="PANTHER" id="PTHR12308">
    <property type="entry name" value="ANOCTAMIN"/>
    <property type="match status" value="1"/>
</dbReference>
<feature type="transmembrane region" description="Helical" evidence="5">
    <location>
        <begin position="411"/>
        <end position="433"/>
    </location>
</feature>
<keyword evidence="4 5" id="KW-0472">Membrane</keyword>
<dbReference type="AlphaFoldDB" id="A0A812J6S0"/>
<keyword evidence="3 5" id="KW-1133">Transmembrane helix</keyword>
<dbReference type="InterPro" id="IPR049452">
    <property type="entry name" value="Anoctamin_TM"/>
</dbReference>
<reference evidence="7" key="1">
    <citation type="submission" date="2021-02" db="EMBL/GenBank/DDBJ databases">
        <authorList>
            <person name="Dougan E. K."/>
            <person name="Rhodes N."/>
            <person name="Thang M."/>
            <person name="Chan C."/>
        </authorList>
    </citation>
    <scope>NUCLEOTIDE SEQUENCE</scope>
</reference>
<dbReference type="Proteomes" id="UP000601435">
    <property type="component" value="Unassembled WGS sequence"/>
</dbReference>
<feature type="domain" description="Anoctamin transmembrane" evidence="6">
    <location>
        <begin position="276"/>
        <end position="754"/>
    </location>
</feature>
<keyword evidence="8" id="KW-1185">Reference proteome</keyword>
<accession>A0A812J6S0</accession>
<dbReference type="PANTHER" id="PTHR12308:SF73">
    <property type="entry name" value="ANOCTAMIN"/>
    <property type="match status" value="1"/>
</dbReference>
<dbReference type="EMBL" id="CAJNJA010005626">
    <property type="protein sequence ID" value="CAE7194563.1"/>
    <property type="molecule type" value="Genomic_DNA"/>
</dbReference>
<evidence type="ECO:0000259" key="6">
    <source>
        <dbReference type="Pfam" id="PF04547"/>
    </source>
</evidence>
<protein>
    <recommendedName>
        <fullName evidence="6">Anoctamin transmembrane domain-containing protein</fullName>
    </recommendedName>
</protein>
<keyword evidence="2 5" id="KW-0812">Transmembrane</keyword>
<evidence type="ECO:0000256" key="5">
    <source>
        <dbReference type="SAM" id="Phobius"/>
    </source>
</evidence>